<proteinExistence type="predicted"/>
<dbReference type="AlphaFoldDB" id="T2I6S5"/>
<protein>
    <submittedName>
        <fullName evidence="1">Uncharacterized protein</fullName>
    </submittedName>
</protein>
<reference evidence="1 2" key="1">
    <citation type="submission" date="2013-01" db="EMBL/GenBank/DDBJ databases">
        <authorList>
            <person name="Bench S."/>
        </authorList>
    </citation>
    <scope>NUCLEOTIDE SEQUENCE [LARGE SCALE GENOMIC DNA]</scope>
    <source>
        <strain evidence="1 2">WH 8502</strain>
    </source>
</reference>
<dbReference type="EMBL" id="CAQK01000036">
    <property type="protein sequence ID" value="CCQ48881.1"/>
    <property type="molecule type" value="Genomic_DNA"/>
</dbReference>
<comment type="caution">
    <text evidence="1">The sequence shown here is derived from an EMBL/GenBank/DDBJ whole genome shotgun (WGS) entry which is preliminary data.</text>
</comment>
<name>T2I6S5_CROWT</name>
<accession>T2I6S5</accession>
<gene>
    <name evidence="1" type="ORF">CWATWH8502_3350</name>
</gene>
<evidence type="ECO:0000313" key="1">
    <source>
        <dbReference type="EMBL" id="CCQ48881.1"/>
    </source>
</evidence>
<organism evidence="1 2">
    <name type="scientific">Crocosphaera watsonii WH 8502</name>
    <dbReference type="NCBI Taxonomy" id="423474"/>
    <lineage>
        <taxon>Bacteria</taxon>
        <taxon>Bacillati</taxon>
        <taxon>Cyanobacteriota</taxon>
        <taxon>Cyanophyceae</taxon>
        <taxon>Oscillatoriophycideae</taxon>
        <taxon>Chroococcales</taxon>
        <taxon>Aphanothecaceae</taxon>
        <taxon>Crocosphaera</taxon>
    </lineage>
</organism>
<dbReference type="Proteomes" id="UP000018348">
    <property type="component" value="Unassembled WGS sequence"/>
</dbReference>
<sequence>MVAGKLKGLRSRIWNITVQQWTMEQLINEQLPLLLTKRRIKLRIYPK</sequence>
<evidence type="ECO:0000313" key="2">
    <source>
        <dbReference type="Proteomes" id="UP000018348"/>
    </source>
</evidence>
<reference evidence="1 2" key="2">
    <citation type="submission" date="2013-09" db="EMBL/GenBank/DDBJ databases">
        <title>Whole genome comparison of six Crocosphaera watsonii strains with differing phenotypes.</title>
        <authorList>
            <person name="Bench S.R."/>
            <person name="Heller P."/>
            <person name="Frank I."/>
            <person name="Arciniega M."/>
            <person name="Shilova I.N."/>
            <person name="Zehr J.P."/>
        </authorList>
    </citation>
    <scope>NUCLEOTIDE SEQUENCE [LARGE SCALE GENOMIC DNA]</scope>
    <source>
        <strain evidence="1 2">WH 8502</strain>
    </source>
</reference>